<dbReference type="STRING" id="1121448.DGI_2714"/>
<dbReference type="InterPro" id="IPR004089">
    <property type="entry name" value="MCPsignal_dom"/>
</dbReference>
<dbReference type="PANTHER" id="PTHR32089:SF112">
    <property type="entry name" value="LYSOZYME-LIKE PROTEIN-RELATED"/>
    <property type="match status" value="1"/>
</dbReference>
<feature type="coiled-coil region" evidence="4">
    <location>
        <begin position="253"/>
        <end position="304"/>
    </location>
</feature>
<evidence type="ECO:0000256" key="2">
    <source>
        <dbReference type="ARBA" id="ARBA00029447"/>
    </source>
</evidence>
<feature type="domain" description="Methyl-accepting transducer" evidence="6">
    <location>
        <begin position="316"/>
        <end position="457"/>
    </location>
</feature>
<dbReference type="GO" id="GO:0007165">
    <property type="term" value="P:signal transduction"/>
    <property type="evidence" value="ECO:0007669"/>
    <property type="project" value="UniProtKB-KW"/>
</dbReference>
<dbReference type="AlphaFoldDB" id="T2GCY7"/>
<dbReference type="GO" id="GO:0016020">
    <property type="term" value="C:membrane"/>
    <property type="evidence" value="ECO:0007669"/>
    <property type="project" value="InterPro"/>
</dbReference>
<protein>
    <submittedName>
        <fullName evidence="8">Putative methyl-accepting chemotaxis protein</fullName>
    </submittedName>
</protein>
<keyword evidence="1 3" id="KW-0807">Transducer</keyword>
<dbReference type="KEGG" id="dgg:DGI_2714"/>
<proteinExistence type="inferred from homology"/>
<feature type="compositionally biased region" description="Basic and acidic residues" evidence="5">
    <location>
        <begin position="555"/>
        <end position="564"/>
    </location>
</feature>
<feature type="region of interest" description="Disordered" evidence="5">
    <location>
        <begin position="532"/>
        <end position="576"/>
    </location>
</feature>
<organism evidence="8 9">
    <name type="scientific">Megalodesulfovibrio gigas (strain ATCC 19364 / DSM 1382 / NCIMB 9332 / VKM B-1759)</name>
    <name type="common">Desulfovibrio gigas</name>
    <dbReference type="NCBI Taxonomy" id="1121448"/>
    <lineage>
        <taxon>Bacteria</taxon>
        <taxon>Pseudomonadati</taxon>
        <taxon>Thermodesulfobacteriota</taxon>
        <taxon>Desulfovibrionia</taxon>
        <taxon>Desulfovibrionales</taxon>
        <taxon>Desulfovibrionaceae</taxon>
        <taxon>Megalodesulfovibrio</taxon>
    </lineage>
</organism>
<comment type="similarity">
    <text evidence="2">Belongs to the methyl-accepting chemotaxis (MCP) protein family.</text>
</comment>
<reference evidence="9" key="2">
    <citation type="submission" date="2013-07" db="EMBL/GenBank/DDBJ databases">
        <authorList>
            <person name="Morais-Silva F.O."/>
            <person name="Rezende A.M."/>
            <person name="Pimentel C."/>
            <person name="Resende D.M."/>
            <person name="Santos C.I."/>
            <person name="Clemente C."/>
            <person name="de Oliveira L.M."/>
            <person name="da Silva S.M."/>
            <person name="Costa D.A."/>
            <person name="Varela-Raposo A."/>
            <person name="Horacio E.C.A."/>
            <person name="Matos M."/>
            <person name="Flores O."/>
            <person name="Ruiz J.C."/>
            <person name="Rodrigues-Pousada C."/>
        </authorList>
    </citation>
    <scope>NUCLEOTIDE SEQUENCE [LARGE SCALE GENOMIC DNA]</scope>
    <source>
        <strain evidence="9">ATCC 19364 / DSM 1382 / NCIMB 9332 / VKM B-1759</strain>
    </source>
</reference>
<feature type="compositionally biased region" description="Basic residues" evidence="5">
    <location>
        <begin position="532"/>
        <end position="543"/>
    </location>
</feature>
<dbReference type="PROSITE" id="PS50885">
    <property type="entry name" value="HAMP"/>
    <property type="match status" value="1"/>
</dbReference>
<name>T2GCY7_MEGG1</name>
<dbReference type="eggNOG" id="COG0840">
    <property type="taxonomic scope" value="Bacteria"/>
</dbReference>
<dbReference type="SMART" id="SM00283">
    <property type="entry name" value="MA"/>
    <property type="match status" value="1"/>
</dbReference>
<evidence type="ECO:0000256" key="1">
    <source>
        <dbReference type="ARBA" id="ARBA00023224"/>
    </source>
</evidence>
<dbReference type="PANTHER" id="PTHR32089">
    <property type="entry name" value="METHYL-ACCEPTING CHEMOTAXIS PROTEIN MCPB"/>
    <property type="match status" value="1"/>
</dbReference>
<dbReference type="PROSITE" id="PS50111">
    <property type="entry name" value="CHEMOTAXIS_TRANSDUC_2"/>
    <property type="match status" value="1"/>
</dbReference>
<reference evidence="8 9" key="1">
    <citation type="journal article" date="2013" name="J. Bacteriol.">
        <title>Roles of HynAB and Ech, the only two hydrogenases found in the model sulfate reducer Desulfovibrio gigas.</title>
        <authorList>
            <person name="Morais-Silva F.O."/>
            <person name="Santos C.I."/>
            <person name="Rodrigues R."/>
            <person name="Pereira I.A."/>
            <person name="Rodrigues-Pousada C."/>
        </authorList>
    </citation>
    <scope>NUCLEOTIDE SEQUENCE [LARGE SCALE GENOMIC DNA]</scope>
    <source>
        <strain evidence="9">ATCC 19364 / DSM 1382 / NCIMB 9332 / VKM B-1759</strain>
    </source>
</reference>
<evidence type="ECO:0000256" key="3">
    <source>
        <dbReference type="PROSITE-ProRule" id="PRU00284"/>
    </source>
</evidence>
<keyword evidence="9" id="KW-1185">Reference proteome</keyword>
<dbReference type="Gene3D" id="6.10.340.10">
    <property type="match status" value="1"/>
</dbReference>
<sequence length="576" mass="60858">MRVSIAMRLAILGLYIGLAVCFLVGDVYYTSTRVSASTQVSAMRLEQLDAVQEMRTGLLQMTLAAMDAIVDKHEGDIAPERMQAITSAADHLTRSQTLLQQIADTQEERRAVREFGEHLPALIQGVTVELPATIRTHGRSTDAAAAEAFERIDDVVDDHADAVLECLDTIADSIRQELTAASAALEADVAAAVSTSMWVGGGVLLTVGLFFTIIARSILTPLQATLEFAQAVAGGDLDRQITVRSSDETGRLAEALRVMVASLKQSLQQATQQGEEARLAARAASEATQQAEQARQEAERAMAKGMLQAADRLEEVVGIVSSASEELAAQVEESSQGAAQQSHRITEAATAMEEMNATVLEVARSASVAADSADAARRKAVEGAEVVSRVVAGVTEVSAHSQHLKTDMADLGQKAEGIGQVLGVISDIADQTNLLALNAAIEAALCRGGRRSAQAGRKNHAGHPRGGYGHSRHPAGGIHQHRQRGKGCRHHCCGHWSGRRLRPGAQGNCGVGGSDHGSGALHRHRFGGTVCRQRRDRPKHRSRAAPLVGGLGFHAAERPGRERAGVPGAAVAQACG</sequence>
<dbReference type="PATRIC" id="fig|1121448.10.peg.2671"/>
<evidence type="ECO:0000259" key="7">
    <source>
        <dbReference type="PROSITE" id="PS50885"/>
    </source>
</evidence>
<evidence type="ECO:0000256" key="5">
    <source>
        <dbReference type="SAM" id="MobiDB-lite"/>
    </source>
</evidence>
<evidence type="ECO:0000256" key="4">
    <source>
        <dbReference type="SAM" id="Coils"/>
    </source>
</evidence>
<feature type="domain" description="HAMP" evidence="7">
    <location>
        <begin position="216"/>
        <end position="268"/>
    </location>
</feature>
<dbReference type="InterPro" id="IPR003660">
    <property type="entry name" value="HAMP_dom"/>
</dbReference>
<dbReference type="CDD" id="cd06225">
    <property type="entry name" value="HAMP"/>
    <property type="match status" value="1"/>
</dbReference>
<dbReference type="Pfam" id="PF00015">
    <property type="entry name" value="MCPsignal"/>
    <property type="match status" value="1"/>
</dbReference>
<accession>T2GCY7</accession>
<dbReference type="SMART" id="SM00304">
    <property type="entry name" value="HAMP"/>
    <property type="match status" value="1"/>
</dbReference>
<evidence type="ECO:0000259" key="6">
    <source>
        <dbReference type="PROSITE" id="PS50111"/>
    </source>
</evidence>
<evidence type="ECO:0000313" key="8">
    <source>
        <dbReference type="EMBL" id="AGW14445.1"/>
    </source>
</evidence>
<evidence type="ECO:0000313" key="9">
    <source>
        <dbReference type="Proteomes" id="UP000016587"/>
    </source>
</evidence>
<gene>
    <name evidence="8" type="ORF">DGI_2714</name>
</gene>
<dbReference type="SUPFAM" id="SSF58104">
    <property type="entry name" value="Methyl-accepting chemotaxis protein (MCP) signaling domain"/>
    <property type="match status" value="1"/>
</dbReference>
<keyword evidence="4" id="KW-0175">Coiled coil</keyword>
<dbReference type="EMBL" id="CP006585">
    <property type="protein sequence ID" value="AGW14445.1"/>
    <property type="molecule type" value="Genomic_DNA"/>
</dbReference>
<feature type="region of interest" description="Disordered" evidence="5">
    <location>
        <begin position="452"/>
        <end position="483"/>
    </location>
</feature>
<dbReference type="HOGENOM" id="CLU_473068_0_0_7"/>
<dbReference type="Proteomes" id="UP000016587">
    <property type="component" value="Chromosome"/>
</dbReference>
<dbReference type="Gene3D" id="1.10.287.950">
    <property type="entry name" value="Methyl-accepting chemotaxis protein"/>
    <property type="match status" value="1"/>
</dbReference>
<dbReference type="Pfam" id="PF00672">
    <property type="entry name" value="HAMP"/>
    <property type="match status" value="1"/>
</dbReference>